<accession>A0A1V2VV99</accession>
<proteinExistence type="predicted"/>
<name>A0A1V2VV99_9BURK</name>
<reference evidence="1 2" key="1">
    <citation type="submission" date="2016-08" db="EMBL/GenBank/DDBJ databases">
        <authorList>
            <person name="Seilhamer J.J."/>
        </authorList>
    </citation>
    <scope>NUCLEOTIDE SEQUENCE [LARGE SCALE GENOMIC DNA]</scope>
    <source>
        <strain evidence="1 2">VC14762</strain>
    </source>
</reference>
<dbReference type="Proteomes" id="UP000188543">
    <property type="component" value="Unassembled WGS sequence"/>
</dbReference>
<sequence length="126" mass="13245">MTPQLVLVAGPYHSGTDGNPARIAANLHRLETAALAVYRRGHVPMIGEWLSLPLAAAAGSTQVGDAIGETFLYPAAHRLLRRCDAVLRIDGASRGADADVALARQLGKPVYFSVDEMPVAQDGAAD</sequence>
<gene>
    <name evidence="1" type="ORF">A8E72_31325</name>
</gene>
<protein>
    <submittedName>
        <fullName evidence="1">DUF4406 domain-containing protein</fullName>
    </submittedName>
</protein>
<dbReference type="Gene3D" id="3.40.50.10400">
    <property type="entry name" value="Hypothetical protein PA1492"/>
    <property type="match status" value="1"/>
</dbReference>
<dbReference type="EMBL" id="MUTJ01000093">
    <property type="protein sequence ID" value="ONU77363.1"/>
    <property type="molecule type" value="Genomic_DNA"/>
</dbReference>
<evidence type="ECO:0000313" key="2">
    <source>
        <dbReference type="Proteomes" id="UP000188543"/>
    </source>
</evidence>
<dbReference type="OrthoDB" id="9796022at2"/>
<dbReference type="AlphaFoldDB" id="A0A1V2VV99"/>
<comment type="caution">
    <text evidence="1">The sequence shown here is derived from an EMBL/GenBank/DDBJ whole genome shotgun (WGS) entry which is preliminary data.</text>
</comment>
<organism evidence="1 2">
    <name type="scientific">Burkholderia cenocepacia</name>
    <dbReference type="NCBI Taxonomy" id="95486"/>
    <lineage>
        <taxon>Bacteria</taxon>
        <taxon>Pseudomonadati</taxon>
        <taxon>Pseudomonadota</taxon>
        <taxon>Betaproteobacteria</taxon>
        <taxon>Burkholderiales</taxon>
        <taxon>Burkholderiaceae</taxon>
        <taxon>Burkholderia</taxon>
        <taxon>Burkholderia cepacia complex</taxon>
    </lineage>
</organism>
<evidence type="ECO:0000313" key="1">
    <source>
        <dbReference type="EMBL" id="ONU77363.1"/>
    </source>
</evidence>
<dbReference type="RefSeq" id="WP_077019996.1">
    <property type="nucleotide sequence ID" value="NZ_CADETK010000014.1"/>
</dbReference>